<evidence type="ECO:0000313" key="1">
    <source>
        <dbReference type="EMBL" id="MSE18920.1"/>
    </source>
</evidence>
<feature type="non-terminal residue" evidence="1">
    <location>
        <position position="1"/>
    </location>
</feature>
<organism evidence="1 2">
    <name type="scientific">Enterobacter agglomerans</name>
    <name type="common">Erwinia herbicola</name>
    <name type="synonym">Pantoea agglomerans</name>
    <dbReference type="NCBI Taxonomy" id="549"/>
    <lineage>
        <taxon>Bacteria</taxon>
        <taxon>Pseudomonadati</taxon>
        <taxon>Pseudomonadota</taxon>
        <taxon>Gammaproteobacteria</taxon>
        <taxon>Enterobacterales</taxon>
        <taxon>Erwiniaceae</taxon>
        <taxon>Pantoea</taxon>
        <taxon>Pantoea agglomerans group</taxon>
    </lineage>
</organism>
<accession>A0A7X2MTB7</accession>
<dbReference type="AlphaFoldDB" id="A0A7X2MTB7"/>
<dbReference type="PANTHER" id="PTHR42663">
    <property type="entry name" value="HYDROLASE C777.06C-RELATED-RELATED"/>
    <property type="match status" value="1"/>
</dbReference>
<dbReference type="Proteomes" id="UP000461948">
    <property type="component" value="Unassembled WGS sequence"/>
</dbReference>
<proteinExistence type="predicted"/>
<name>A0A7X2MTB7_ENTAG</name>
<dbReference type="PANTHER" id="PTHR42663:SF6">
    <property type="entry name" value="HYDROLASE C777.06C-RELATED"/>
    <property type="match status" value="1"/>
</dbReference>
<protein>
    <submittedName>
        <fullName evidence="1">Phosphonate metabolism protein PhnP</fullName>
    </submittedName>
</protein>
<dbReference type="Gene3D" id="3.60.15.10">
    <property type="entry name" value="Ribonuclease Z/Hydroxyacylglutathione hydrolase-like"/>
    <property type="match status" value="1"/>
</dbReference>
<sequence length="115" mass="12874">SKLTHGYLFDWHGTRLAWLCDTCGLPPDTADFLRGQPLDQLVIDCNDPPQAEPRNHNDVTQALAIAEMLQPRQTWLTHLSHEMDNWLAENPLPDGVLAARDGQTLLCGAHWPVTV</sequence>
<dbReference type="SUPFAM" id="SSF56281">
    <property type="entry name" value="Metallo-hydrolase/oxidoreductase"/>
    <property type="match status" value="1"/>
</dbReference>
<dbReference type="EMBL" id="WKLC01002209">
    <property type="protein sequence ID" value="MSE18920.1"/>
    <property type="molecule type" value="Genomic_DNA"/>
</dbReference>
<comment type="caution">
    <text evidence="1">The sequence shown here is derived from an EMBL/GenBank/DDBJ whole genome shotgun (WGS) entry which is preliminary data.</text>
</comment>
<gene>
    <name evidence="1" type="primary">phnP</name>
    <name evidence="1" type="ORF">GKC49_28620</name>
</gene>
<evidence type="ECO:0000313" key="2">
    <source>
        <dbReference type="Proteomes" id="UP000461948"/>
    </source>
</evidence>
<dbReference type="InterPro" id="IPR036866">
    <property type="entry name" value="RibonucZ/Hydroxyglut_hydro"/>
</dbReference>
<reference evidence="1 2" key="1">
    <citation type="submission" date="2019-11" db="EMBL/GenBank/DDBJ databases">
        <title>Draft Genome Sequence of Plant Growth-Promoting Rhizosphere-Associated Bacteria.</title>
        <authorList>
            <person name="Vasilyev I.Y."/>
            <person name="Radchenko V."/>
            <person name="Ilnitskaya E.V."/>
        </authorList>
    </citation>
    <scope>NUCLEOTIDE SEQUENCE [LARGE SCALE GENOMIC DNA]</scope>
    <source>
        <strain evidence="1 2">VRA_MhP_f</strain>
    </source>
</reference>